<gene>
    <name evidence="1" type="ORF">J7I44_01895</name>
</gene>
<sequence>MLPKNDWAHLIPHAGSMCLLDTVLDWDADTIHATSDGHTLADHPLRGTDGLHAVHLAEYGAQAMAVHGALRARAQGVETARPGMLVSLREVRLAVEHVPADGRLDVHAQCLYADDAGAQYAFRVEHGGRLLASGRAAVIHPEGPMS</sequence>
<dbReference type="Gene3D" id="3.10.129.10">
    <property type="entry name" value="Hotdog Thioesterase"/>
    <property type="match status" value="1"/>
</dbReference>
<name>A0ABS4DJ15_9GAMM</name>
<dbReference type="Proteomes" id="UP000823790">
    <property type="component" value="Unassembled WGS sequence"/>
</dbReference>
<dbReference type="EMBL" id="JAGJRS010000004">
    <property type="protein sequence ID" value="MBP1473032.1"/>
    <property type="molecule type" value="Genomic_DNA"/>
</dbReference>
<accession>A0ABS4DJ15</accession>
<evidence type="ECO:0008006" key="3">
    <source>
        <dbReference type="Google" id="ProtNLM"/>
    </source>
</evidence>
<comment type="caution">
    <text evidence="1">The sequence shown here is derived from an EMBL/GenBank/DDBJ whole genome shotgun (WGS) entry which is preliminary data.</text>
</comment>
<organism evidence="1 2">
    <name type="scientific">Frateuria flava</name>
    <dbReference type="NCBI Taxonomy" id="2821489"/>
    <lineage>
        <taxon>Bacteria</taxon>
        <taxon>Pseudomonadati</taxon>
        <taxon>Pseudomonadota</taxon>
        <taxon>Gammaproteobacteria</taxon>
        <taxon>Lysobacterales</taxon>
        <taxon>Rhodanobacteraceae</taxon>
        <taxon>Frateuria</taxon>
    </lineage>
</organism>
<dbReference type="InterPro" id="IPR029069">
    <property type="entry name" value="HotDog_dom_sf"/>
</dbReference>
<dbReference type="InterPro" id="IPR016776">
    <property type="entry name" value="ApeP-like_dehydratase"/>
</dbReference>
<evidence type="ECO:0000313" key="1">
    <source>
        <dbReference type="EMBL" id="MBP1473032.1"/>
    </source>
</evidence>
<protein>
    <recommendedName>
        <fullName evidence="3">Phosphotransferase</fullName>
    </recommendedName>
</protein>
<dbReference type="SUPFAM" id="SSF54637">
    <property type="entry name" value="Thioesterase/thiol ester dehydrase-isomerase"/>
    <property type="match status" value="1"/>
</dbReference>
<keyword evidence="2" id="KW-1185">Reference proteome</keyword>
<dbReference type="Pfam" id="PF22817">
    <property type="entry name" value="ApeP-like"/>
    <property type="match status" value="1"/>
</dbReference>
<proteinExistence type="predicted"/>
<evidence type="ECO:0000313" key="2">
    <source>
        <dbReference type="Proteomes" id="UP000823790"/>
    </source>
</evidence>
<reference evidence="1 2" key="1">
    <citation type="submission" date="2021-04" db="EMBL/GenBank/DDBJ databases">
        <authorList>
            <person name="Huq M.A."/>
        </authorList>
    </citation>
    <scope>NUCLEOTIDE SEQUENCE [LARGE SCALE GENOMIC DNA]</scope>
    <source>
        <strain evidence="1 2">MAH-13</strain>
    </source>
</reference>
<dbReference type="RefSeq" id="WP_209614933.1">
    <property type="nucleotide sequence ID" value="NZ_JAGJRS010000004.1"/>
</dbReference>